<protein>
    <submittedName>
        <fullName evidence="1">Uncharacterized protein</fullName>
    </submittedName>
</protein>
<dbReference type="EMBL" id="AGNL01021752">
    <property type="protein sequence ID" value="EJK60019.1"/>
    <property type="molecule type" value="Genomic_DNA"/>
</dbReference>
<proteinExistence type="predicted"/>
<evidence type="ECO:0000313" key="2">
    <source>
        <dbReference type="Proteomes" id="UP000266841"/>
    </source>
</evidence>
<evidence type="ECO:0000313" key="1">
    <source>
        <dbReference type="EMBL" id="EJK60019.1"/>
    </source>
</evidence>
<reference evidence="1 2" key="1">
    <citation type="journal article" date="2012" name="Genome Biol.">
        <title>Genome and low-iron response of an oceanic diatom adapted to chronic iron limitation.</title>
        <authorList>
            <person name="Lommer M."/>
            <person name="Specht M."/>
            <person name="Roy A.S."/>
            <person name="Kraemer L."/>
            <person name="Andreson R."/>
            <person name="Gutowska M.A."/>
            <person name="Wolf J."/>
            <person name="Bergner S.V."/>
            <person name="Schilhabel M.B."/>
            <person name="Klostermeier U.C."/>
            <person name="Beiko R.G."/>
            <person name="Rosenstiel P."/>
            <person name="Hippler M."/>
            <person name="Laroche J."/>
        </authorList>
    </citation>
    <scope>NUCLEOTIDE SEQUENCE [LARGE SCALE GENOMIC DNA]</scope>
    <source>
        <strain evidence="1 2">CCMP1005</strain>
    </source>
</reference>
<keyword evidence="2" id="KW-1185">Reference proteome</keyword>
<accession>K0S568</accession>
<comment type="caution">
    <text evidence="1">The sequence shown here is derived from an EMBL/GenBank/DDBJ whole genome shotgun (WGS) entry which is preliminary data.</text>
</comment>
<organism evidence="1 2">
    <name type="scientific">Thalassiosira oceanica</name>
    <name type="common">Marine diatom</name>
    <dbReference type="NCBI Taxonomy" id="159749"/>
    <lineage>
        <taxon>Eukaryota</taxon>
        <taxon>Sar</taxon>
        <taxon>Stramenopiles</taxon>
        <taxon>Ochrophyta</taxon>
        <taxon>Bacillariophyta</taxon>
        <taxon>Coscinodiscophyceae</taxon>
        <taxon>Thalassiosirophycidae</taxon>
        <taxon>Thalassiosirales</taxon>
        <taxon>Thalassiosiraceae</taxon>
        <taxon>Thalassiosira</taxon>
    </lineage>
</organism>
<dbReference type="Proteomes" id="UP000266841">
    <property type="component" value="Unassembled WGS sequence"/>
</dbReference>
<gene>
    <name evidence="1" type="ORF">THAOC_19700</name>
</gene>
<name>K0S568_THAOC</name>
<sequence length="80" mass="8631">MPDAVAPVLSGDVLGMPQLRHPVMSVSGLIRPQSARTDARGAVPLMLMLKLASSRTQKAQAHQWQGTVSFPKVVTGWVRI</sequence>
<dbReference type="AlphaFoldDB" id="K0S568"/>